<protein>
    <submittedName>
        <fullName evidence="2">Uncharacterized protein</fullName>
    </submittedName>
</protein>
<dbReference type="KEGG" id="csee:C10C_0216"/>
<keyword evidence="1" id="KW-0812">Transmembrane</keyword>
<evidence type="ECO:0000313" key="2">
    <source>
        <dbReference type="EMBL" id="SPN73394.1"/>
    </source>
</evidence>
<feature type="transmembrane region" description="Helical" evidence="1">
    <location>
        <begin position="85"/>
        <end position="107"/>
    </location>
</feature>
<evidence type="ECO:0000256" key="1">
    <source>
        <dbReference type="SAM" id="Phobius"/>
    </source>
</evidence>
<gene>
    <name evidence="2" type="ORF">C10C_0216</name>
</gene>
<keyword evidence="1" id="KW-1133">Transmembrane helix</keyword>
<keyword evidence="1" id="KW-0472">Membrane</keyword>
<keyword evidence="3" id="KW-1185">Reference proteome</keyword>
<dbReference type="Proteomes" id="UP000244926">
    <property type="component" value="Chromosome I"/>
</dbReference>
<reference evidence="3" key="1">
    <citation type="submission" date="2017-11" db="EMBL/GenBank/DDBJ databases">
        <authorList>
            <person name="Seth-Smith MB H."/>
        </authorList>
    </citation>
    <scope>NUCLEOTIDE SEQUENCE [LARGE SCALE GENOMIC DNA]</scope>
</reference>
<accession>A0A2R8FAH2</accession>
<evidence type="ECO:0000313" key="3">
    <source>
        <dbReference type="Proteomes" id="UP000244926"/>
    </source>
</evidence>
<feature type="transmembrane region" description="Helical" evidence="1">
    <location>
        <begin position="28"/>
        <end position="48"/>
    </location>
</feature>
<dbReference type="EMBL" id="LT993738">
    <property type="protein sequence ID" value="SPN73394.1"/>
    <property type="molecule type" value="Genomic_DNA"/>
</dbReference>
<dbReference type="AlphaFoldDB" id="A0A2R8FAH2"/>
<organism evidence="2 3">
    <name type="scientific">Chlamydia serpentis</name>
    <dbReference type="NCBI Taxonomy" id="1967782"/>
    <lineage>
        <taxon>Bacteria</taxon>
        <taxon>Pseudomonadati</taxon>
        <taxon>Chlamydiota</taxon>
        <taxon>Chlamydiia</taxon>
        <taxon>Chlamydiales</taxon>
        <taxon>Chlamydiaceae</taxon>
        <taxon>Chlamydia/Chlamydophila group</taxon>
        <taxon>Chlamydia</taxon>
    </lineage>
</organism>
<sequence>MACCLYFNSKDGMDTSSAIHKVGLFIDVILYPLVAVICFVVSLVFLVLKPIFFSLKFLIMQSIAVCRSRQGPSVEETFECLDRDFLLLSLLLVPLIGTIVHGVLYCLIYSDAQDSEKDLIPELFLMIPIYHTYLVAKTWSVKEGEEA</sequence>
<name>A0A2R8FAH2_9CHLA</name>
<proteinExistence type="predicted"/>